<accession>A0A0F9S753</accession>
<gene>
    <name evidence="1" type="ORF">LCGC14_0887190</name>
</gene>
<reference evidence="1" key="1">
    <citation type="journal article" date="2015" name="Nature">
        <title>Complex archaea that bridge the gap between prokaryotes and eukaryotes.</title>
        <authorList>
            <person name="Spang A."/>
            <person name="Saw J.H."/>
            <person name="Jorgensen S.L."/>
            <person name="Zaremba-Niedzwiedzka K."/>
            <person name="Martijn J."/>
            <person name="Lind A.E."/>
            <person name="van Eijk R."/>
            <person name="Schleper C."/>
            <person name="Guy L."/>
            <person name="Ettema T.J."/>
        </authorList>
    </citation>
    <scope>NUCLEOTIDE SEQUENCE</scope>
</reference>
<name>A0A0F9S753_9ZZZZ</name>
<organism evidence="1">
    <name type="scientific">marine sediment metagenome</name>
    <dbReference type="NCBI Taxonomy" id="412755"/>
    <lineage>
        <taxon>unclassified sequences</taxon>
        <taxon>metagenomes</taxon>
        <taxon>ecological metagenomes</taxon>
    </lineage>
</organism>
<comment type="caution">
    <text evidence="1">The sequence shown here is derived from an EMBL/GenBank/DDBJ whole genome shotgun (WGS) entry which is preliminary data.</text>
</comment>
<protein>
    <submittedName>
        <fullName evidence="1">Uncharacterized protein</fullName>
    </submittedName>
</protein>
<sequence>MTRYVTAEKQYECRDCFIKCTIREMVLKQDNYCCPNCDEILLIESSLAGFVAAGGGLADCHHESIFKK</sequence>
<dbReference type="AlphaFoldDB" id="A0A0F9S753"/>
<dbReference type="EMBL" id="LAZR01002821">
    <property type="protein sequence ID" value="KKN25193.1"/>
    <property type="molecule type" value="Genomic_DNA"/>
</dbReference>
<evidence type="ECO:0000313" key="1">
    <source>
        <dbReference type="EMBL" id="KKN25193.1"/>
    </source>
</evidence>
<proteinExistence type="predicted"/>